<feature type="compositionally biased region" description="Polar residues" evidence="1">
    <location>
        <begin position="12"/>
        <end position="39"/>
    </location>
</feature>
<keyword evidence="3" id="KW-1185">Reference proteome</keyword>
<gene>
    <name evidence="2" type="ORF">SteCoe_8353</name>
</gene>
<reference evidence="2 3" key="1">
    <citation type="submission" date="2016-11" db="EMBL/GenBank/DDBJ databases">
        <title>The macronuclear genome of Stentor coeruleus: a giant cell with tiny introns.</title>
        <authorList>
            <person name="Slabodnick M."/>
            <person name="Ruby J.G."/>
            <person name="Reiff S.B."/>
            <person name="Swart E.C."/>
            <person name="Gosai S."/>
            <person name="Prabakaran S."/>
            <person name="Witkowska E."/>
            <person name="Larue G.E."/>
            <person name="Fisher S."/>
            <person name="Freeman R.M."/>
            <person name="Gunawardena J."/>
            <person name="Chu W."/>
            <person name="Stover N.A."/>
            <person name="Gregory B.D."/>
            <person name="Nowacki M."/>
            <person name="Derisi J."/>
            <person name="Roy S.W."/>
            <person name="Marshall W.F."/>
            <person name="Sood P."/>
        </authorList>
    </citation>
    <scope>NUCLEOTIDE SEQUENCE [LARGE SCALE GENOMIC DNA]</scope>
    <source>
        <strain evidence="2">WM001</strain>
    </source>
</reference>
<dbReference type="AlphaFoldDB" id="A0A1R2CKA9"/>
<evidence type="ECO:0000256" key="1">
    <source>
        <dbReference type="SAM" id="MobiDB-lite"/>
    </source>
</evidence>
<feature type="region of interest" description="Disordered" evidence="1">
    <location>
        <begin position="1"/>
        <end position="57"/>
    </location>
</feature>
<feature type="compositionally biased region" description="Basic and acidic residues" evidence="1">
    <location>
        <begin position="249"/>
        <end position="260"/>
    </location>
</feature>
<proteinExistence type="predicted"/>
<sequence length="270" mass="31234">MFRKTHERDSSGGDSLNEISLSNNLTPNQGTDVQYNISTLDHDNSSSSSSESDSESCIVLKDDDNLRMQRTMQLTMTDAALYRQSELQIEKQYESASESLQSSDDENEQEKKIVIEKDQSLSSSSESIEVNSKNNIDERYVKDNPVVLLERDNLVEGEYFEERIIKRESKEIEVVREMDESRSLSEDEVVEDRYYSVDIEKKSNLEEKDVVEDVRWKDEKVAIEEVRVEKKNNDSRIRNSLTEMVMIESRSKPKKNDKSSSESCSKCFIF</sequence>
<evidence type="ECO:0000313" key="2">
    <source>
        <dbReference type="EMBL" id="OMJ89458.1"/>
    </source>
</evidence>
<accession>A0A1R2CKA9</accession>
<dbReference type="Proteomes" id="UP000187209">
    <property type="component" value="Unassembled WGS sequence"/>
</dbReference>
<organism evidence="2 3">
    <name type="scientific">Stentor coeruleus</name>
    <dbReference type="NCBI Taxonomy" id="5963"/>
    <lineage>
        <taxon>Eukaryota</taxon>
        <taxon>Sar</taxon>
        <taxon>Alveolata</taxon>
        <taxon>Ciliophora</taxon>
        <taxon>Postciliodesmatophora</taxon>
        <taxon>Heterotrichea</taxon>
        <taxon>Heterotrichida</taxon>
        <taxon>Stentoridae</taxon>
        <taxon>Stentor</taxon>
    </lineage>
</organism>
<evidence type="ECO:0000313" key="3">
    <source>
        <dbReference type="Proteomes" id="UP000187209"/>
    </source>
</evidence>
<feature type="region of interest" description="Disordered" evidence="1">
    <location>
        <begin position="248"/>
        <end position="270"/>
    </location>
</feature>
<dbReference type="EMBL" id="MPUH01000125">
    <property type="protein sequence ID" value="OMJ89458.1"/>
    <property type="molecule type" value="Genomic_DNA"/>
</dbReference>
<name>A0A1R2CKA9_9CILI</name>
<feature type="compositionally biased region" description="Basic and acidic residues" evidence="1">
    <location>
        <begin position="1"/>
        <end position="11"/>
    </location>
</feature>
<protein>
    <submittedName>
        <fullName evidence="2">Uncharacterized protein</fullName>
    </submittedName>
</protein>
<comment type="caution">
    <text evidence="2">The sequence shown here is derived from an EMBL/GenBank/DDBJ whole genome shotgun (WGS) entry which is preliminary data.</text>
</comment>